<feature type="transmembrane region" description="Helical" evidence="7">
    <location>
        <begin position="372"/>
        <end position="395"/>
    </location>
</feature>
<keyword evidence="2" id="KW-0813">Transport</keyword>
<feature type="transmembrane region" description="Helical" evidence="7">
    <location>
        <begin position="203"/>
        <end position="226"/>
    </location>
</feature>
<dbReference type="EMBL" id="SLZU01000042">
    <property type="protein sequence ID" value="TCS51295.1"/>
    <property type="molecule type" value="Genomic_DNA"/>
</dbReference>
<feature type="transmembrane region" description="Helical" evidence="7">
    <location>
        <begin position="291"/>
        <end position="316"/>
    </location>
</feature>
<comment type="caution">
    <text evidence="8">The sequence shown here is derived from an EMBL/GenBank/DDBJ whole genome shotgun (WGS) entry which is preliminary data.</text>
</comment>
<gene>
    <name evidence="8" type="ORF">EDD52_1423</name>
</gene>
<dbReference type="GO" id="GO:0022857">
    <property type="term" value="F:transmembrane transporter activity"/>
    <property type="evidence" value="ECO:0007669"/>
    <property type="project" value="InterPro"/>
</dbReference>
<dbReference type="OrthoDB" id="9762947at2"/>
<evidence type="ECO:0000256" key="6">
    <source>
        <dbReference type="ARBA" id="ARBA00023136"/>
    </source>
</evidence>
<keyword evidence="9" id="KW-1185">Reference proteome</keyword>
<evidence type="ECO:0000256" key="4">
    <source>
        <dbReference type="ARBA" id="ARBA00022692"/>
    </source>
</evidence>
<organism evidence="8 9">
    <name type="scientific">Primorskyibacter sedentarius</name>
    <dbReference type="NCBI Taxonomy" id="745311"/>
    <lineage>
        <taxon>Bacteria</taxon>
        <taxon>Pseudomonadati</taxon>
        <taxon>Pseudomonadota</taxon>
        <taxon>Alphaproteobacteria</taxon>
        <taxon>Rhodobacterales</taxon>
        <taxon>Roseobacteraceae</taxon>
        <taxon>Primorskyibacter</taxon>
    </lineage>
</organism>
<feature type="transmembrane region" description="Helical" evidence="7">
    <location>
        <begin position="450"/>
        <end position="469"/>
    </location>
</feature>
<name>A0A4R3IN27_9RHOB</name>
<feature type="transmembrane region" description="Helical" evidence="7">
    <location>
        <begin position="12"/>
        <end position="32"/>
    </location>
</feature>
<feature type="transmembrane region" description="Helical" evidence="7">
    <location>
        <begin position="96"/>
        <end position="116"/>
    </location>
</feature>
<keyword evidence="4 7" id="KW-0812">Transmembrane</keyword>
<feature type="transmembrane region" description="Helical" evidence="7">
    <location>
        <begin position="247"/>
        <end position="271"/>
    </location>
</feature>
<feature type="transmembrane region" description="Helical" evidence="7">
    <location>
        <begin position="38"/>
        <end position="58"/>
    </location>
</feature>
<dbReference type="PANTHER" id="PTHR42770:SF15">
    <property type="entry name" value="GLUTAMATE_GAMMA-AMINOBUTYRATE ANTIPORTER-RELATED"/>
    <property type="match status" value="1"/>
</dbReference>
<dbReference type="Pfam" id="PF13520">
    <property type="entry name" value="AA_permease_2"/>
    <property type="match status" value="1"/>
</dbReference>
<dbReference type="Gene3D" id="1.20.1740.10">
    <property type="entry name" value="Amino acid/polyamine transporter I"/>
    <property type="match status" value="1"/>
</dbReference>
<evidence type="ECO:0000313" key="9">
    <source>
        <dbReference type="Proteomes" id="UP000295696"/>
    </source>
</evidence>
<feature type="transmembrane region" description="Helical" evidence="7">
    <location>
        <begin position="346"/>
        <end position="366"/>
    </location>
</feature>
<evidence type="ECO:0000256" key="3">
    <source>
        <dbReference type="ARBA" id="ARBA00022475"/>
    </source>
</evidence>
<reference evidence="8 9" key="1">
    <citation type="submission" date="2019-03" db="EMBL/GenBank/DDBJ databases">
        <title>Genomic Encyclopedia of Type Strains, Phase IV (KMG-IV): sequencing the most valuable type-strain genomes for metagenomic binning, comparative biology and taxonomic classification.</title>
        <authorList>
            <person name="Goeker M."/>
        </authorList>
    </citation>
    <scope>NUCLEOTIDE SEQUENCE [LARGE SCALE GENOMIC DNA]</scope>
    <source>
        <strain evidence="8 9">DSM 104836</strain>
    </source>
</reference>
<dbReference type="RefSeq" id="WP_132248898.1">
    <property type="nucleotide sequence ID" value="NZ_SLZU01000042.1"/>
</dbReference>
<evidence type="ECO:0000256" key="5">
    <source>
        <dbReference type="ARBA" id="ARBA00022989"/>
    </source>
</evidence>
<evidence type="ECO:0000256" key="7">
    <source>
        <dbReference type="SAM" id="Phobius"/>
    </source>
</evidence>
<protein>
    <submittedName>
        <fullName evidence="8">Amino acid/polyamine/organocation transporter (APC superfamily)</fullName>
    </submittedName>
</protein>
<dbReference type="InterPro" id="IPR050367">
    <property type="entry name" value="APC_superfamily"/>
</dbReference>
<feature type="transmembrane region" description="Helical" evidence="7">
    <location>
        <begin position="154"/>
        <end position="176"/>
    </location>
</feature>
<dbReference type="PANTHER" id="PTHR42770">
    <property type="entry name" value="AMINO ACID TRANSPORTER-RELATED"/>
    <property type="match status" value="1"/>
</dbReference>
<keyword evidence="3" id="KW-1003">Cell membrane</keyword>
<dbReference type="AlphaFoldDB" id="A0A4R3IN27"/>
<sequence>MAQKSPSRLSVMTLAFMTVAAVVSLRGLPMMATEGLSMLFYIGFCVIFFLIPASLVSAELGGAFADRKGGIYTWVSEAFGSRWGFVAIWLQWIQNVVWYPTVLAFAAGALAYLFMSPDLANAGWYNFAVILIVYWSAHFMTLMGADFAAKMTKWFMLLGTMLPGALMIGLGILWVVQGNPVEFLKAADPTATSVATELAHARLFPHITGLSTISFLAGIILLFAGIEVQAVHANDMEKPSKNYPKAMFMAAFIIFALFTLGSLAVATVVPAKDISLTAGLMQAFQSLLGKFGLSWATPIAGLLVAFGAIGGVMAWIGGPSRGLLQTAQEGEIPPFMAKTNAKGVQVTILMVQGVIVSALATIYLLFKDVSVAFFILSAMTVTLYLVMYMLMYAAAIRLRKTQPDLPRSYKVPGGNGGMWAIAGIGFAAVLFAFVVGFFPPAQLTIGSPAMYVGLVGGGLVVFIGLPLLIHAFKKPSWRQAALEPSSIAPTDQTVSPPIAE</sequence>
<dbReference type="GO" id="GO:0005886">
    <property type="term" value="C:plasma membrane"/>
    <property type="evidence" value="ECO:0007669"/>
    <property type="project" value="UniProtKB-SubCell"/>
</dbReference>
<dbReference type="Proteomes" id="UP000295696">
    <property type="component" value="Unassembled WGS sequence"/>
</dbReference>
<proteinExistence type="predicted"/>
<dbReference type="InterPro" id="IPR002293">
    <property type="entry name" value="AA/rel_permease1"/>
</dbReference>
<keyword evidence="6 7" id="KW-0472">Membrane</keyword>
<dbReference type="PIRSF" id="PIRSF006060">
    <property type="entry name" value="AA_transporter"/>
    <property type="match status" value="1"/>
</dbReference>
<evidence type="ECO:0000313" key="8">
    <source>
        <dbReference type="EMBL" id="TCS51295.1"/>
    </source>
</evidence>
<accession>A0A4R3IN27</accession>
<keyword evidence="5 7" id="KW-1133">Transmembrane helix</keyword>
<evidence type="ECO:0000256" key="1">
    <source>
        <dbReference type="ARBA" id="ARBA00004651"/>
    </source>
</evidence>
<evidence type="ECO:0000256" key="2">
    <source>
        <dbReference type="ARBA" id="ARBA00022448"/>
    </source>
</evidence>
<feature type="transmembrane region" description="Helical" evidence="7">
    <location>
        <begin position="416"/>
        <end position="438"/>
    </location>
</feature>
<comment type="subcellular location">
    <subcellularLocation>
        <location evidence="1">Cell membrane</location>
        <topology evidence="1">Multi-pass membrane protein</topology>
    </subcellularLocation>
</comment>
<feature type="transmembrane region" description="Helical" evidence="7">
    <location>
        <begin position="122"/>
        <end position="142"/>
    </location>
</feature>